<organism evidence="1 2">
    <name type="scientific">Alteriqipengyuania lutimaris</name>
    <dbReference type="NCBI Taxonomy" id="1538146"/>
    <lineage>
        <taxon>Bacteria</taxon>
        <taxon>Pseudomonadati</taxon>
        <taxon>Pseudomonadota</taxon>
        <taxon>Alphaproteobacteria</taxon>
        <taxon>Sphingomonadales</taxon>
        <taxon>Erythrobacteraceae</taxon>
        <taxon>Alteriqipengyuania</taxon>
    </lineage>
</organism>
<reference evidence="1 2" key="1">
    <citation type="submission" date="2018-07" db="EMBL/GenBank/DDBJ databases">
        <title>Erythrobacter nanhaiensis sp. nov., a novel member of the genus Erythrobacter isolated from the South China Sea.</title>
        <authorList>
            <person name="Chen X."/>
            <person name="Liu J."/>
        </authorList>
    </citation>
    <scope>NUCLEOTIDE SEQUENCE [LARGE SCALE GENOMIC DNA]</scope>
    <source>
        <strain evidence="1 2">S-5</strain>
    </source>
</reference>
<name>A0A395LK85_9SPHN</name>
<dbReference type="SUPFAM" id="SSF48452">
    <property type="entry name" value="TPR-like"/>
    <property type="match status" value="1"/>
</dbReference>
<proteinExistence type="predicted"/>
<dbReference type="Gene3D" id="1.25.40.10">
    <property type="entry name" value="Tetratricopeptide repeat domain"/>
    <property type="match status" value="1"/>
</dbReference>
<evidence type="ECO:0000313" key="1">
    <source>
        <dbReference type="EMBL" id="RDS76757.1"/>
    </source>
</evidence>
<evidence type="ECO:0000313" key="2">
    <source>
        <dbReference type="Proteomes" id="UP000254101"/>
    </source>
</evidence>
<dbReference type="AlphaFoldDB" id="A0A395LK85"/>
<accession>A0A395LK85</accession>
<dbReference type="InterPro" id="IPR011990">
    <property type="entry name" value="TPR-like_helical_dom_sf"/>
</dbReference>
<protein>
    <recommendedName>
        <fullName evidence="3">Tetratricopeptide repeat protein</fullName>
    </recommendedName>
</protein>
<evidence type="ECO:0008006" key="3">
    <source>
        <dbReference type="Google" id="ProtNLM"/>
    </source>
</evidence>
<comment type="caution">
    <text evidence="1">The sequence shown here is derived from an EMBL/GenBank/DDBJ whole genome shotgun (WGS) entry which is preliminary data.</text>
</comment>
<keyword evidence="2" id="KW-1185">Reference proteome</keyword>
<dbReference type="Proteomes" id="UP000254101">
    <property type="component" value="Unassembled WGS sequence"/>
</dbReference>
<gene>
    <name evidence="1" type="ORF">DL238_03455</name>
</gene>
<sequence>MGLCALAYVLVSASFADILVRVNPERAHALAAHDGKITAAYALSEMFIQPDGNPNGRASQLAREALRQDPTAVDALTTLGFAAQLRNDPQAAMRAFAYSNVLSRRELRPQLFAIEEAVSRGDIVDALRHYDIALRTASSASELLFPTLSQAVSEPEIREALIPILRTDPVWREDFLQFAASQASDPAATRALFMDIERAGLPIDSDMQNLLVTSLFRAGQYAQAWNYYAQIRAGVSRGQSRDADFRFDSPVRTPFDWLAGQDRGVSASILPEADGGILDFMVPPEVGGIAVRQEQVLPPGSYRLFGRGTAVDQSDLTRPYWSLNCADGRELGRVELTNSAERSTPFEGRFDVPGNCPVQTLALIIRPTADIAGVSGQIDSVQLEPVD</sequence>
<dbReference type="EMBL" id="QRBB01000001">
    <property type="protein sequence ID" value="RDS76757.1"/>
    <property type="molecule type" value="Genomic_DNA"/>
</dbReference>